<organism evidence="1 2">
    <name type="scientific">Exidia glandulosa HHB12029</name>
    <dbReference type="NCBI Taxonomy" id="1314781"/>
    <lineage>
        <taxon>Eukaryota</taxon>
        <taxon>Fungi</taxon>
        <taxon>Dikarya</taxon>
        <taxon>Basidiomycota</taxon>
        <taxon>Agaricomycotina</taxon>
        <taxon>Agaricomycetes</taxon>
        <taxon>Auriculariales</taxon>
        <taxon>Exidiaceae</taxon>
        <taxon>Exidia</taxon>
    </lineage>
</organism>
<gene>
    <name evidence="1" type="ORF">EXIGLDRAFT_808205</name>
</gene>
<evidence type="ECO:0000313" key="1">
    <source>
        <dbReference type="EMBL" id="KZV98386.1"/>
    </source>
</evidence>
<evidence type="ECO:0000313" key="2">
    <source>
        <dbReference type="Proteomes" id="UP000077266"/>
    </source>
</evidence>
<dbReference type="EMBL" id="KV425919">
    <property type="protein sequence ID" value="KZV98386.1"/>
    <property type="molecule type" value="Genomic_DNA"/>
</dbReference>
<reference evidence="1 2" key="1">
    <citation type="journal article" date="2016" name="Mol. Biol. Evol.">
        <title>Comparative Genomics of Early-Diverging Mushroom-Forming Fungi Provides Insights into the Origins of Lignocellulose Decay Capabilities.</title>
        <authorList>
            <person name="Nagy L.G."/>
            <person name="Riley R."/>
            <person name="Tritt A."/>
            <person name="Adam C."/>
            <person name="Daum C."/>
            <person name="Floudas D."/>
            <person name="Sun H."/>
            <person name="Yadav J.S."/>
            <person name="Pangilinan J."/>
            <person name="Larsson K.H."/>
            <person name="Matsuura K."/>
            <person name="Barry K."/>
            <person name="Labutti K."/>
            <person name="Kuo R."/>
            <person name="Ohm R.A."/>
            <person name="Bhattacharya S.S."/>
            <person name="Shirouzu T."/>
            <person name="Yoshinaga Y."/>
            <person name="Martin F.M."/>
            <person name="Grigoriev I.V."/>
            <person name="Hibbett D.S."/>
        </authorList>
    </citation>
    <scope>NUCLEOTIDE SEQUENCE [LARGE SCALE GENOMIC DNA]</scope>
    <source>
        <strain evidence="1 2">HHB12029</strain>
    </source>
</reference>
<name>A0A165LVJ4_EXIGL</name>
<dbReference type="Proteomes" id="UP000077266">
    <property type="component" value="Unassembled WGS sequence"/>
</dbReference>
<dbReference type="InterPro" id="IPR027796">
    <property type="entry name" value="OTT_1508_deam-like"/>
</dbReference>
<dbReference type="AlphaFoldDB" id="A0A165LVJ4"/>
<sequence length="399" mass="44203">MAAACVHAPGDTFAAALSAKRSSVSLFLASNHPDGVPSVAVERPRTIWIDLKAVHSIRALPDAVGDIHKRIIVEQYRFSWPVVRAHADHEIPAIIGALNTVTSGHNFTAPELACCSGRFKGQIAVDQLAWLSHLSEELDAVRIQILAAHAELTFDAILALHASIEALWTKSLSRGREHEVMTAVSSMATALQVPITYHLRKITWLVEGFRAFRAFGDSKTLSTWRGFELEITRLPPQHVIFAPSSHDPYLLSQVRSVYTDDYELSPAYDRDLPVIHQSFKADFPSTGIVVAHPECTILHFSHDNIDDMFYIGQSELSCLACNDLLKAHNACSSGCKKAFVRGSHGLTFKSWAPPVLACQPEDEALDPLRKQLCISLRIRLEQALIAYRVRLSHMHVTVQ</sequence>
<accession>A0A165LVJ4</accession>
<dbReference type="Pfam" id="PF14441">
    <property type="entry name" value="OTT_1508_deam"/>
    <property type="match status" value="1"/>
</dbReference>
<keyword evidence="2" id="KW-1185">Reference proteome</keyword>
<protein>
    <submittedName>
        <fullName evidence="1">Uncharacterized protein</fullName>
    </submittedName>
</protein>
<proteinExistence type="predicted"/>
<dbReference type="InParanoid" id="A0A165LVJ4"/>